<accession>A0A6C0CLC0</accession>
<organism evidence="1">
    <name type="scientific">viral metagenome</name>
    <dbReference type="NCBI Taxonomy" id="1070528"/>
    <lineage>
        <taxon>unclassified sequences</taxon>
        <taxon>metagenomes</taxon>
        <taxon>organismal metagenomes</taxon>
    </lineage>
</organism>
<dbReference type="EMBL" id="MN739429">
    <property type="protein sequence ID" value="QHT04444.1"/>
    <property type="molecule type" value="Genomic_DNA"/>
</dbReference>
<reference evidence="1" key="1">
    <citation type="journal article" date="2020" name="Nature">
        <title>Giant virus diversity and host interactions through global metagenomics.</title>
        <authorList>
            <person name="Schulz F."/>
            <person name="Roux S."/>
            <person name="Paez-Espino D."/>
            <person name="Jungbluth S."/>
            <person name="Walsh D.A."/>
            <person name="Denef V.J."/>
            <person name="McMahon K.D."/>
            <person name="Konstantinidis K.T."/>
            <person name="Eloe-Fadrosh E.A."/>
            <person name="Kyrpides N.C."/>
            <person name="Woyke T."/>
        </authorList>
    </citation>
    <scope>NUCLEOTIDE SEQUENCE</scope>
    <source>
        <strain evidence="1">GVMAG-M-3300021185-45</strain>
    </source>
</reference>
<protein>
    <submittedName>
        <fullName evidence="1">Uncharacterized protein</fullName>
    </submittedName>
</protein>
<sequence length="136" mass="16680">MNKLPDEILDIIWSHYWGFIYSENVIEQLKKPKYEINKITEFFRKKFIRNKCDEYDKQITYYLENMNVSLTELNKDKGLKLLCKINYTPLKYCFDEEYSQSCFHNVRDELKQIAIFSIIFNNPILRYKLLHRFTKL</sequence>
<proteinExistence type="predicted"/>
<dbReference type="AlphaFoldDB" id="A0A6C0CLC0"/>
<evidence type="ECO:0000313" key="1">
    <source>
        <dbReference type="EMBL" id="QHT04444.1"/>
    </source>
</evidence>
<name>A0A6C0CLC0_9ZZZZ</name>